<accession>A0A840Q9N9</accession>
<protein>
    <submittedName>
        <fullName evidence="1">Uncharacterized protein</fullName>
    </submittedName>
</protein>
<sequence length="111" mass="12435">MDITVRWCSQVRGGPESRTELAMKLCDAPARATLLERKVPSTMLDAEPRVVTDRPEPLLIAEKVLLPAPSKALERPTWIVIESGQWPVWPGSTSGIFEFLIVGTYLMPFDR</sequence>
<gene>
    <name evidence="1" type="ORF">BJ970_002699</name>
</gene>
<name>A0A840Q9N9_9PSEU</name>
<reference evidence="1 2" key="1">
    <citation type="submission" date="2020-08" db="EMBL/GenBank/DDBJ databases">
        <title>Sequencing the genomes of 1000 actinobacteria strains.</title>
        <authorList>
            <person name="Klenk H.-P."/>
        </authorList>
    </citation>
    <scope>NUCLEOTIDE SEQUENCE [LARGE SCALE GENOMIC DNA]</scope>
    <source>
        <strain evidence="1 2">DSM 45584</strain>
    </source>
</reference>
<evidence type="ECO:0000313" key="1">
    <source>
        <dbReference type="EMBL" id="MBB5155165.1"/>
    </source>
</evidence>
<dbReference type="AlphaFoldDB" id="A0A840Q9N9"/>
<dbReference type="Proteomes" id="UP000584374">
    <property type="component" value="Unassembled WGS sequence"/>
</dbReference>
<keyword evidence="2" id="KW-1185">Reference proteome</keyword>
<evidence type="ECO:0000313" key="2">
    <source>
        <dbReference type="Proteomes" id="UP000584374"/>
    </source>
</evidence>
<comment type="caution">
    <text evidence="1">The sequence shown here is derived from an EMBL/GenBank/DDBJ whole genome shotgun (WGS) entry which is preliminary data.</text>
</comment>
<proteinExistence type="predicted"/>
<organism evidence="1 2">
    <name type="scientific">Saccharopolyspora phatthalungensis</name>
    <dbReference type="NCBI Taxonomy" id="664693"/>
    <lineage>
        <taxon>Bacteria</taxon>
        <taxon>Bacillati</taxon>
        <taxon>Actinomycetota</taxon>
        <taxon>Actinomycetes</taxon>
        <taxon>Pseudonocardiales</taxon>
        <taxon>Pseudonocardiaceae</taxon>
        <taxon>Saccharopolyspora</taxon>
    </lineage>
</organism>
<dbReference type="RefSeq" id="WP_184726551.1">
    <property type="nucleotide sequence ID" value="NZ_JACHIW010000001.1"/>
</dbReference>
<dbReference type="EMBL" id="JACHIW010000001">
    <property type="protein sequence ID" value="MBB5155165.1"/>
    <property type="molecule type" value="Genomic_DNA"/>
</dbReference>